<feature type="compositionally biased region" description="Pro residues" evidence="6">
    <location>
        <begin position="1"/>
        <end position="10"/>
    </location>
</feature>
<dbReference type="Gene3D" id="1.20.120.1900">
    <property type="entry name" value="Gamma-tubulin complex, C-terminal domain"/>
    <property type="match status" value="1"/>
</dbReference>
<dbReference type="GO" id="GO:0031122">
    <property type="term" value="P:cytoplasmic microtubule organization"/>
    <property type="evidence" value="ECO:0007669"/>
    <property type="project" value="TreeGrafter"/>
</dbReference>
<dbReference type="OrthoDB" id="2192946at2759"/>
<evidence type="ECO:0000259" key="7">
    <source>
        <dbReference type="Pfam" id="PF04130"/>
    </source>
</evidence>
<dbReference type="GO" id="GO:0000278">
    <property type="term" value="P:mitotic cell cycle"/>
    <property type="evidence" value="ECO:0007669"/>
    <property type="project" value="TreeGrafter"/>
</dbReference>
<organism evidence="9 10">
    <name type="scientific">Triparma laevis f. longispina</name>
    <dbReference type="NCBI Taxonomy" id="1714387"/>
    <lineage>
        <taxon>Eukaryota</taxon>
        <taxon>Sar</taxon>
        <taxon>Stramenopiles</taxon>
        <taxon>Ochrophyta</taxon>
        <taxon>Bolidophyceae</taxon>
        <taxon>Parmales</taxon>
        <taxon>Triparmaceae</taxon>
        <taxon>Triparma</taxon>
    </lineage>
</organism>
<dbReference type="InterPro" id="IPR040457">
    <property type="entry name" value="GCP_C"/>
</dbReference>
<feature type="region of interest" description="Disordered" evidence="6">
    <location>
        <begin position="1"/>
        <end position="34"/>
    </location>
</feature>
<dbReference type="InterPro" id="IPR007259">
    <property type="entry name" value="GCP"/>
</dbReference>
<reference evidence="10" key="1">
    <citation type="journal article" date="2023" name="Commun. Biol.">
        <title>Genome analysis of Parmales, the sister group of diatoms, reveals the evolutionary specialization of diatoms from phago-mixotrophs to photoautotrophs.</title>
        <authorList>
            <person name="Ban H."/>
            <person name="Sato S."/>
            <person name="Yoshikawa S."/>
            <person name="Yamada K."/>
            <person name="Nakamura Y."/>
            <person name="Ichinomiya M."/>
            <person name="Sato N."/>
            <person name="Blanc-Mathieu R."/>
            <person name="Endo H."/>
            <person name="Kuwata A."/>
            <person name="Ogata H."/>
        </authorList>
    </citation>
    <scope>NUCLEOTIDE SEQUENCE [LARGE SCALE GENOMIC DNA]</scope>
    <source>
        <strain evidence="10">NIES 3700</strain>
    </source>
</reference>
<proteinExistence type="inferred from homology"/>
<dbReference type="Pfam" id="PF04130">
    <property type="entry name" value="GCP_C_terminal"/>
    <property type="match status" value="1"/>
</dbReference>
<keyword evidence="3 5" id="KW-0493">Microtubule</keyword>
<keyword evidence="2 5" id="KW-0963">Cytoplasm</keyword>
<name>A0A9W7F4I2_9STRA</name>
<dbReference type="GO" id="GO:0051225">
    <property type="term" value="P:spindle assembly"/>
    <property type="evidence" value="ECO:0007669"/>
    <property type="project" value="TreeGrafter"/>
</dbReference>
<accession>A0A9W7F4I2</accession>
<sequence length="821" mass="91411">MSTSPPPPTLPLSYSSPLTSTPPPGSILNQPLSDASTNSPMSNILSILDEINVTTAPPISSSEISSPIQSRMTTPLFSPTLKYTLSLGPLCLSSTGIPQPLTSSTTSLTINFLSGTCFTIKNGGIFLGTGGKWRRGLPGVRERWLWKGTERKMEKGGIGGWIVNEHDSTTLDINSNCVPLNLKTQSYDTPPFEIGLWNVPKICMGLEWRKKKGGGVEGVKDFVGGVVGECELEGETEKFSRFFSDITYLRDRVFTLKRWEEGTCNNRLSSTLQSILLSLSSSIAQLEGEQTVNSLYYYLLPSISYISQITSQIRGVENLKGGEMLNSLEGEWDDVRGVYEGIMDQWCTSGILEDKYEEFCVRIIETREDVMSGGWDEKFQLVPRNVPEWMGLDAEAIVRVGKYLSVVRECGGKVGGGGGLKGRKGSELKLAFNDLLNHAGASVMNEVFENHNVKHHLDVIRKYILLGKGDFFNTFMDYASTELEKPKAECNISRLRSLLSMSLPEGCSVDLSLSSLSLLKQLRAIHSWESKVDQTPETGLKGVDTLVLSVSVDWPVSLIVSEKSVVKYQLVFRLIFFGKWVERKLLGCWEGLQGVKGMDLQGNLGLTHKCKSRMLHFITNFTYYVMSEVIQPQWHVLEKKLSQCKDIDDAISSHQDFLDGVLKECLLTNRVILEDLIGLMKTCLLFCEEMENVWKEIGIEESLKEVAVGERLKRMNLEPVGIGEGRRLSSVNVNMRYRQRKERIAELGGKVLDKVSGEEYKNTVARYVQNFDAGLSSLLSKMLKDGQRREYQSHVINLCQRLDFNGFWSGTVDGGVGTSGS</sequence>
<gene>
    <name evidence="9" type="ORF">TrLO_g8748</name>
</gene>
<dbReference type="GO" id="GO:0051321">
    <property type="term" value="P:meiotic cell cycle"/>
    <property type="evidence" value="ECO:0007669"/>
    <property type="project" value="TreeGrafter"/>
</dbReference>
<evidence type="ECO:0000256" key="1">
    <source>
        <dbReference type="ARBA" id="ARBA00010337"/>
    </source>
</evidence>
<evidence type="ECO:0000256" key="3">
    <source>
        <dbReference type="ARBA" id="ARBA00022701"/>
    </source>
</evidence>
<dbReference type="EMBL" id="BRXW01000051">
    <property type="protein sequence ID" value="GMI02919.1"/>
    <property type="molecule type" value="Genomic_DNA"/>
</dbReference>
<evidence type="ECO:0000259" key="8">
    <source>
        <dbReference type="Pfam" id="PF17681"/>
    </source>
</evidence>
<dbReference type="PANTHER" id="PTHR19302">
    <property type="entry name" value="GAMMA TUBULIN COMPLEX PROTEIN"/>
    <property type="match status" value="1"/>
</dbReference>
<dbReference type="GO" id="GO:0007020">
    <property type="term" value="P:microtubule nucleation"/>
    <property type="evidence" value="ECO:0007669"/>
    <property type="project" value="InterPro"/>
</dbReference>
<keyword evidence="10" id="KW-1185">Reference proteome</keyword>
<evidence type="ECO:0000256" key="4">
    <source>
        <dbReference type="ARBA" id="ARBA00023212"/>
    </source>
</evidence>
<dbReference type="GO" id="GO:0051011">
    <property type="term" value="F:microtubule minus-end binding"/>
    <property type="evidence" value="ECO:0007669"/>
    <property type="project" value="TreeGrafter"/>
</dbReference>
<feature type="domain" description="Gamma tubulin complex component protein N-terminal" evidence="8">
    <location>
        <begin position="256"/>
        <end position="413"/>
    </location>
</feature>
<dbReference type="Pfam" id="PF17681">
    <property type="entry name" value="GCP_N_terminal"/>
    <property type="match status" value="1"/>
</dbReference>
<dbReference type="Proteomes" id="UP001165122">
    <property type="component" value="Unassembled WGS sequence"/>
</dbReference>
<evidence type="ECO:0000313" key="9">
    <source>
        <dbReference type="EMBL" id="GMI02919.1"/>
    </source>
</evidence>
<comment type="caution">
    <text evidence="9">The sequence shown here is derived from an EMBL/GenBank/DDBJ whole genome shotgun (WGS) entry which is preliminary data.</text>
</comment>
<dbReference type="GO" id="GO:0005874">
    <property type="term" value="C:microtubule"/>
    <property type="evidence" value="ECO:0007669"/>
    <property type="project" value="UniProtKB-KW"/>
</dbReference>
<evidence type="ECO:0000256" key="5">
    <source>
        <dbReference type="RuleBase" id="RU363050"/>
    </source>
</evidence>
<dbReference type="InterPro" id="IPR042241">
    <property type="entry name" value="GCP_C_sf"/>
</dbReference>
<dbReference type="AlphaFoldDB" id="A0A9W7F4I2"/>
<dbReference type="GO" id="GO:0043015">
    <property type="term" value="F:gamma-tubulin binding"/>
    <property type="evidence" value="ECO:0007669"/>
    <property type="project" value="InterPro"/>
</dbReference>
<feature type="domain" description="Gamma tubulin complex component C-terminal" evidence="7">
    <location>
        <begin position="455"/>
        <end position="808"/>
    </location>
</feature>
<dbReference type="GO" id="GO:0000922">
    <property type="term" value="C:spindle pole"/>
    <property type="evidence" value="ECO:0007669"/>
    <property type="project" value="InterPro"/>
</dbReference>
<evidence type="ECO:0000313" key="10">
    <source>
        <dbReference type="Proteomes" id="UP001165122"/>
    </source>
</evidence>
<comment type="subcellular location">
    <subcellularLocation>
        <location evidence="5">Cytoplasm</location>
        <location evidence="5">Cytoskeleton</location>
        <location evidence="5">Microtubule organizing center</location>
    </subcellularLocation>
</comment>
<evidence type="ECO:0000256" key="6">
    <source>
        <dbReference type="SAM" id="MobiDB-lite"/>
    </source>
</evidence>
<dbReference type="InterPro" id="IPR041470">
    <property type="entry name" value="GCP_N"/>
</dbReference>
<protein>
    <recommendedName>
        <fullName evidence="5">Spindle pole body component</fullName>
    </recommendedName>
</protein>
<evidence type="ECO:0000256" key="2">
    <source>
        <dbReference type="ARBA" id="ARBA00022490"/>
    </source>
</evidence>
<keyword evidence="4 5" id="KW-0206">Cytoskeleton</keyword>
<dbReference type="GO" id="GO:0000930">
    <property type="term" value="C:gamma-tubulin complex"/>
    <property type="evidence" value="ECO:0007669"/>
    <property type="project" value="TreeGrafter"/>
</dbReference>
<comment type="similarity">
    <text evidence="1 5">Belongs to the TUBGCP family.</text>
</comment>
<dbReference type="PANTHER" id="PTHR19302:SF13">
    <property type="entry name" value="GAMMA-TUBULIN COMPLEX COMPONENT 2"/>
    <property type="match status" value="1"/>
</dbReference>